<accession>A0ABY9WID4</accession>
<feature type="domain" description="AB hydrolase-1" evidence="1">
    <location>
        <begin position="70"/>
        <end position="130"/>
    </location>
</feature>
<dbReference type="Proteomes" id="UP001611383">
    <property type="component" value="Chromosome"/>
</dbReference>
<dbReference type="RefSeq" id="WP_395814145.1">
    <property type="nucleotide sequence ID" value="NZ_CP043494.1"/>
</dbReference>
<dbReference type="Pfam" id="PF00561">
    <property type="entry name" value="Abhydrolase_1"/>
    <property type="match status" value="1"/>
</dbReference>
<keyword evidence="3" id="KW-1185">Reference proteome</keyword>
<sequence length="278" mass="31086">MNELDIESFDGVRIRAYHTPAAPGRDNLVIALPLATKPSFIQRVVASLSRHFNIITWEARLLLTPQAPLADKQALSTEAHVRDLNILLDHLGIQRTSLLGYCSGAAMALRIAAMDEGRLDKLVLINGAYFLKPEGCEVTQYERDILALAPQLAASRAQSSYIFSRFFEGNPSFRKRELEFADEIYRPYDHAESFFRFGVSLDQFIRSDSRRVAREIKLPTLVASGGLDDQTHPASSTLIASDISAKAIYFDKVGDHYAFCRAKKETIERVMEFLGTGT</sequence>
<name>A0ABY9WID4_9BACT</name>
<dbReference type="GO" id="GO:0016787">
    <property type="term" value="F:hydrolase activity"/>
    <property type="evidence" value="ECO:0007669"/>
    <property type="project" value="UniProtKB-KW"/>
</dbReference>
<dbReference type="SUPFAM" id="SSF53474">
    <property type="entry name" value="alpha/beta-Hydrolases"/>
    <property type="match status" value="1"/>
</dbReference>
<dbReference type="Gene3D" id="3.40.50.1820">
    <property type="entry name" value="alpha/beta hydrolase"/>
    <property type="match status" value="1"/>
</dbReference>
<evidence type="ECO:0000313" key="3">
    <source>
        <dbReference type="Proteomes" id="UP001611383"/>
    </source>
</evidence>
<dbReference type="PANTHER" id="PTHR46331">
    <property type="entry name" value="VALACYCLOVIR HYDROLASE"/>
    <property type="match status" value="1"/>
</dbReference>
<dbReference type="InterPro" id="IPR000073">
    <property type="entry name" value="AB_hydrolase_1"/>
</dbReference>
<proteinExistence type="predicted"/>
<gene>
    <name evidence="2" type="ORF">F0U60_04100</name>
</gene>
<protein>
    <submittedName>
        <fullName evidence="2">Alpha/beta hydrolase</fullName>
    </submittedName>
</protein>
<evidence type="ECO:0000259" key="1">
    <source>
        <dbReference type="Pfam" id="PF00561"/>
    </source>
</evidence>
<dbReference type="PANTHER" id="PTHR46331:SF2">
    <property type="entry name" value="VALACYCLOVIR HYDROLASE"/>
    <property type="match status" value="1"/>
</dbReference>
<evidence type="ECO:0000313" key="2">
    <source>
        <dbReference type="EMBL" id="WNG43368.1"/>
    </source>
</evidence>
<dbReference type="InterPro" id="IPR029058">
    <property type="entry name" value="AB_hydrolase_fold"/>
</dbReference>
<keyword evidence="2" id="KW-0378">Hydrolase</keyword>
<dbReference type="EMBL" id="CP043494">
    <property type="protein sequence ID" value="WNG43368.1"/>
    <property type="molecule type" value="Genomic_DNA"/>
</dbReference>
<organism evidence="2 3">
    <name type="scientific">Archangium minus</name>
    <dbReference type="NCBI Taxonomy" id="83450"/>
    <lineage>
        <taxon>Bacteria</taxon>
        <taxon>Pseudomonadati</taxon>
        <taxon>Myxococcota</taxon>
        <taxon>Myxococcia</taxon>
        <taxon>Myxococcales</taxon>
        <taxon>Cystobacterineae</taxon>
        <taxon>Archangiaceae</taxon>
        <taxon>Archangium</taxon>
    </lineage>
</organism>
<reference evidence="2 3" key="1">
    <citation type="submission" date="2019-08" db="EMBL/GenBank/DDBJ databases">
        <title>Archangium and Cystobacter genomes.</title>
        <authorList>
            <person name="Chen I.-C.K."/>
            <person name="Wielgoss S."/>
        </authorList>
    </citation>
    <scope>NUCLEOTIDE SEQUENCE [LARGE SCALE GENOMIC DNA]</scope>
    <source>
        <strain evidence="2 3">Cbm 6</strain>
    </source>
</reference>